<dbReference type="InterPro" id="IPR043502">
    <property type="entry name" value="DNA/RNA_pol_sf"/>
</dbReference>
<dbReference type="AlphaFoldDB" id="A0A5C6PEL6"/>
<protein>
    <recommendedName>
        <fullName evidence="1">Reverse transcriptase domain-containing protein</fullName>
    </recommendedName>
</protein>
<dbReference type="InterPro" id="IPR000477">
    <property type="entry name" value="RT_dom"/>
</dbReference>
<reference evidence="2 3" key="1">
    <citation type="submission" date="2019-04" db="EMBL/GenBank/DDBJ databases">
        <title>Chromosome genome assembly for Takifugu flavidus.</title>
        <authorList>
            <person name="Xiao S."/>
        </authorList>
    </citation>
    <scope>NUCLEOTIDE SEQUENCE [LARGE SCALE GENOMIC DNA]</scope>
    <source>
        <strain evidence="2">HTHZ2018</strain>
        <tissue evidence="2">Muscle</tissue>
    </source>
</reference>
<dbReference type="PROSITE" id="PS50878">
    <property type="entry name" value="RT_POL"/>
    <property type="match status" value="1"/>
</dbReference>
<accession>A0A5C6PEL6</accession>
<evidence type="ECO:0000313" key="2">
    <source>
        <dbReference type="EMBL" id="TWW78234.1"/>
    </source>
</evidence>
<dbReference type="Proteomes" id="UP000324091">
    <property type="component" value="Chromosome 11"/>
</dbReference>
<comment type="caution">
    <text evidence="2">The sequence shown here is derived from an EMBL/GenBank/DDBJ whole genome shotgun (WGS) entry which is preliminary data.</text>
</comment>
<proteinExistence type="predicted"/>
<dbReference type="Pfam" id="PF00078">
    <property type="entry name" value="RVT_1"/>
    <property type="match status" value="1"/>
</dbReference>
<evidence type="ECO:0000259" key="1">
    <source>
        <dbReference type="PROSITE" id="PS50878"/>
    </source>
</evidence>
<dbReference type="SUPFAM" id="SSF56672">
    <property type="entry name" value="DNA/RNA polymerases"/>
    <property type="match status" value="1"/>
</dbReference>
<name>A0A5C6PEL6_9TELE</name>
<gene>
    <name evidence="2" type="ORF">D4764_11G0003550</name>
</gene>
<evidence type="ECO:0000313" key="3">
    <source>
        <dbReference type="Proteomes" id="UP000324091"/>
    </source>
</evidence>
<keyword evidence="3" id="KW-1185">Reference proteome</keyword>
<dbReference type="PANTHER" id="PTHR35450:SF2">
    <property type="entry name" value="REVERSE TRANSCRIPTASE DOMAIN-CONTAINING PROTEIN"/>
    <property type="match status" value="1"/>
</dbReference>
<dbReference type="PANTHER" id="PTHR35450">
    <property type="entry name" value="REVERSE TRANSCRIPTASE DOMAIN-CONTAINING PROTEIN"/>
    <property type="match status" value="1"/>
</dbReference>
<dbReference type="EMBL" id="RHFK02000003">
    <property type="protein sequence ID" value="TWW78234.1"/>
    <property type="molecule type" value="Genomic_DNA"/>
</dbReference>
<feature type="domain" description="Reverse transcriptase" evidence="1">
    <location>
        <begin position="92"/>
        <end position="359"/>
    </location>
</feature>
<sequence length="394" mass="45895">MTTNPRAETEQYRKSIWEKEATYNTTAQWLQDLQTEHSQLPEQDPVVITLADIQTRVSKMKSWTAPGPDKILTYWLKKLTALHERRAAQMNQLLTSGDHPEWLTQGRTVLIMKEPQKGSVPSNYRPITCLSTTWKLLSGLIAAKISRHVDQYMSRAQKGIGNNTRGVKHQLLVDRAIAQDYRKRHTDLCTAWIDYKKAYDSMPHTWILECLKLYNTNMTLREFIQNSKLWNTTLEANSKPIARRILERMTPHVTTLLYDGLNPLSQIITYRYQFRSGTTVSHLLYMDDIKLYAKNERDIDSLIHLTRIYSKDIWMSFGLDKYERMISRRGKVITTDGVELPEGNIADLQDSYKYLGIPQANGNHEEAARRPATAKYCIKRRSLLWVQFLYLKHT</sequence>
<organism evidence="2 3">
    <name type="scientific">Takifugu flavidus</name>
    <name type="common">sansaifugu</name>
    <dbReference type="NCBI Taxonomy" id="433684"/>
    <lineage>
        <taxon>Eukaryota</taxon>
        <taxon>Metazoa</taxon>
        <taxon>Chordata</taxon>
        <taxon>Craniata</taxon>
        <taxon>Vertebrata</taxon>
        <taxon>Euteleostomi</taxon>
        <taxon>Actinopterygii</taxon>
        <taxon>Neopterygii</taxon>
        <taxon>Teleostei</taxon>
        <taxon>Neoteleostei</taxon>
        <taxon>Acanthomorphata</taxon>
        <taxon>Eupercaria</taxon>
        <taxon>Tetraodontiformes</taxon>
        <taxon>Tetradontoidea</taxon>
        <taxon>Tetraodontidae</taxon>
        <taxon>Takifugu</taxon>
    </lineage>
</organism>